<evidence type="ECO:0000256" key="2">
    <source>
        <dbReference type="ARBA" id="ARBA00022679"/>
    </source>
</evidence>
<keyword evidence="5" id="KW-1185">Reference proteome</keyword>
<dbReference type="PANTHER" id="PTHR43861">
    <property type="entry name" value="TRANS-ACONITATE 2-METHYLTRANSFERASE-RELATED"/>
    <property type="match status" value="1"/>
</dbReference>
<keyword evidence="2" id="KW-0808">Transferase</keyword>
<name>A0ABQ5QTF2_9ACTN</name>
<dbReference type="SUPFAM" id="SSF53335">
    <property type="entry name" value="S-adenosyl-L-methionine-dependent methyltransferases"/>
    <property type="match status" value="1"/>
</dbReference>
<evidence type="ECO:0000256" key="1">
    <source>
        <dbReference type="ARBA" id="ARBA00022603"/>
    </source>
</evidence>
<sequence length="180" mass="19812">MRVKSIPERIRWAVETLGIRPTDRILEIGCGRGSAVSLICERLDGGRVTAIDRSITAVKQAEQRNEANVTAGKVVFQAAPLDTANLEGERFDKVFAVNVNLFWVRSSARELDIVRRLLKPGGAMYLFYEPPDASRAAAIADRIAPFLTEHGFDTSVSMATSSRSMALVCMKACVRVRSKL</sequence>
<organism evidence="4 5">
    <name type="scientific">Phytohabitans aurantiacus</name>
    <dbReference type="NCBI Taxonomy" id="3016789"/>
    <lineage>
        <taxon>Bacteria</taxon>
        <taxon>Bacillati</taxon>
        <taxon>Actinomycetota</taxon>
        <taxon>Actinomycetes</taxon>
        <taxon>Micromonosporales</taxon>
        <taxon>Micromonosporaceae</taxon>
    </lineage>
</organism>
<feature type="domain" description="Methyltransferase" evidence="3">
    <location>
        <begin position="25"/>
        <end position="122"/>
    </location>
</feature>
<dbReference type="RefSeq" id="WP_281893831.1">
    <property type="nucleotide sequence ID" value="NZ_BSDI01000007.1"/>
</dbReference>
<evidence type="ECO:0000313" key="4">
    <source>
        <dbReference type="EMBL" id="GLH96585.1"/>
    </source>
</evidence>
<evidence type="ECO:0000313" key="5">
    <source>
        <dbReference type="Proteomes" id="UP001144280"/>
    </source>
</evidence>
<dbReference type="Gene3D" id="3.40.50.150">
    <property type="entry name" value="Vaccinia Virus protein VP39"/>
    <property type="match status" value="1"/>
</dbReference>
<dbReference type="CDD" id="cd02440">
    <property type="entry name" value="AdoMet_MTases"/>
    <property type="match status" value="1"/>
</dbReference>
<protein>
    <recommendedName>
        <fullName evidence="3">Methyltransferase domain-containing protein</fullName>
    </recommendedName>
</protein>
<accession>A0ABQ5QTF2</accession>
<dbReference type="Pfam" id="PF13649">
    <property type="entry name" value="Methyltransf_25"/>
    <property type="match status" value="1"/>
</dbReference>
<dbReference type="InterPro" id="IPR041698">
    <property type="entry name" value="Methyltransf_25"/>
</dbReference>
<dbReference type="PANTHER" id="PTHR43861:SF1">
    <property type="entry name" value="TRANS-ACONITATE 2-METHYLTRANSFERASE"/>
    <property type="match status" value="1"/>
</dbReference>
<dbReference type="Proteomes" id="UP001144280">
    <property type="component" value="Unassembled WGS sequence"/>
</dbReference>
<reference evidence="4" key="1">
    <citation type="submission" date="2022-12" db="EMBL/GenBank/DDBJ databases">
        <title>New Phytohabitans aurantiacus sp. RD004123 nov., an actinomycete isolated from soil.</title>
        <authorList>
            <person name="Triningsih D.W."/>
            <person name="Harunari E."/>
            <person name="Igarashi Y."/>
        </authorList>
    </citation>
    <scope>NUCLEOTIDE SEQUENCE</scope>
    <source>
        <strain evidence="4">RD004123</strain>
    </source>
</reference>
<dbReference type="EMBL" id="BSDI01000007">
    <property type="protein sequence ID" value="GLH96585.1"/>
    <property type="molecule type" value="Genomic_DNA"/>
</dbReference>
<proteinExistence type="predicted"/>
<dbReference type="InterPro" id="IPR029063">
    <property type="entry name" value="SAM-dependent_MTases_sf"/>
</dbReference>
<gene>
    <name evidence="4" type="ORF">Pa4123_18590</name>
</gene>
<comment type="caution">
    <text evidence="4">The sequence shown here is derived from an EMBL/GenBank/DDBJ whole genome shotgun (WGS) entry which is preliminary data.</text>
</comment>
<keyword evidence="1" id="KW-0489">Methyltransferase</keyword>
<evidence type="ECO:0000259" key="3">
    <source>
        <dbReference type="Pfam" id="PF13649"/>
    </source>
</evidence>